<evidence type="ECO:0008006" key="3">
    <source>
        <dbReference type="Google" id="ProtNLM"/>
    </source>
</evidence>
<comment type="caution">
    <text evidence="1">The sequence shown here is derived from an EMBL/GenBank/DDBJ whole genome shotgun (WGS) entry which is preliminary data.</text>
</comment>
<dbReference type="AlphaFoldDB" id="A0A9W5EYX9"/>
<dbReference type="CDD" id="cd00719">
    <property type="entry name" value="GIY-YIG_SF"/>
    <property type="match status" value="1"/>
</dbReference>
<accession>A0A9W5EYX9</accession>
<keyword evidence="2" id="KW-1185">Reference proteome</keyword>
<reference evidence="1 2" key="1">
    <citation type="submission" date="2016-01" db="EMBL/GenBank/DDBJ databases">
        <authorList>
            <person name="Regsiter A."/>
            <person name="william w."/>
        </authorList>
    </citation>
    <scope>NUCLEOTIDE SEQUENCE [LARGE SCALE GENOMIC DNA]</scope>
    <source>
        <strain evidence="1 2">CFBP 5494</strain>
    </source>
</reference>
<dbReference type="EMBL" id="FBVY01000004">
    <property type="protein sequence ID" value="CUW87527.1"/>
    <property type="molecule type" value="Genomic_DNA"/>
</dbReference>
<sequence>MAEGYVEFEFDLPSALLKSLVDEFAKLNSTSLTREHTMQIPDEQGVYQLLVGGQVVYVGKTDADSGLRGRLSKHAFTIRHRQNLKPEDVQFKAARVFVFTAMDLEKLLIRHYSQTAGDVWWNFSGFGSNDPGRNRDTTELKDAGFDALYPIDLDYPVDIASDGGVSAAQVLDALRRELPFTLRAEGDGGRGRKPHPDLVTSMVPPFTTKPSTTREVLNAVLGVLPAGWQATALPGRIIMYRESREYSAGVVIGRS</sequence>
<protein>
    <recommendedName>
        <fullName evidence="3">GIY-YIG domain-containing protein</fullName>
    </recommendedName>
</protein>
<dbReference type="RefSeq" id="WP_080822772.1">
    <property type="nucleotide sequence ID" value="NZ_LT009718.1"/>
</dbReference>
<gene>
    <name evidence="1" type="ORF">AGR2A_Cc120084</name>
</gene>
<evidence type="ECO:0000313" key="1">
    <source>
        <dbReference type="EMBL" id="CUW87527.1"/>
    </source>
</evidence>
<proteinExistence type="predicted"/>
<dbReference type="Proteomes" id="UP000191933">
    <property type="component" value="Unassembled WGS sequence"/>
</dbReference>
<evidence type="ECO:0000313" key="2">
    <source>
        <dbReference type="Proteomes" id="UP000191933"/>
    </source>
</evidence>
<organism evidence="1 2">
    <name type="scientific">Agrobacterium genomosp. 2 str. CFBP 5494</name>
    <dbReference type="NCBI Taxonomy" id="1183436"/>
    <lineage>
        <taxon>Bacteria</taxon>
        <taxon>Pseudomonadati</taxon>
        <taxon>Pseudomonadota</taxon>
        <taxon>Alphaproteobacteria</taxon>
        <taxon>Hyphomicrobiales</taxon>
        <taxon>Rhizobiaceae</taxon>
        <taxon>Rhizobium/Agrobacterium group</taxon>
        <taxon>Agrobacterium</taxon>
        <taxon>Agrobacterium tumefaciens complex</taxon>
    </lineage>
</organism>
<name>A0A9W5EYX9_9HYPH</name>